<sequence>MKNWLLIGILFLMSCTKSDEKQNHSDPQLSKKVDTNQELSEDQIVTKLNKEILEILKKEDYANLSTYIHLDEGLRFSMYSFVSDEDKTFSKLDFDKYINSDIRFTFGEKDGLAEKYSVSLKDYFKNWVFKKDFSKAKFNIQNFEGRGNTINNIKEKYPSSVVVENYIKGTAEYSYMDWNSLILIFEKIEDQYYLVGIANNQWTI</sequence>
<dbReference type="AlphaFoldDB" id="A0A4R8ICV5"/>
<reference evidence="1 2" key="1">
    <citation type="submission" date="2019-03" db="EMBL/GenBank/DDBJ databases">
        <title>Genomic Encyclopedia of Type Strains, Phase III (KMG-III): the genomes of soil and plant-associated and newly described type strains.</title>
        <authorList>
            <person name="Whitman W."/>
        </authorList>
    </citation>
    <scope>NUCLEOTIDE SEQUENCE [LARGE SCALE GENOMIC DNA]</scope>
    <source>
        <strain evidence="1 2">CGMCC 1.12802</strain>
    </source>
</reference>
<dbReference type="OrthoDB" id="1267107at2"/>
<accession>A0A4R8ICV5</accession>
<evidence type="ECO:0008006" key="3">
    <source>
        <dbReference type="Google" id="ProtNLM"/>
    </source>
</evidence>
<dbReference type="EMBL" id="SOEO01000003">
    <property type="protein sequence ID" value="TDX82909.1"/>
    <property type="molecule type" value="Genomic_DNA"/>
</dbReference>
<evidence type="ECO:0000313" key="1">
    <source>
        <dbReference type="EMBL" id="TDX82909.1"/>
    </source>
</evidence>
<evidence type="ECO:0000313" key="2">
    <source>
        <dbReference type="Proteomes" id="UP000295313"/>
    </source>
</evidence>
<dbReference type="RefSeq" id="WP_133945826.1">
    <property type="nucleotide sequence ID" value="NZ_SOEO01000003.1"/>
</dbReference>
<gene>
    <name evidence="1" type="ORF">B0I22_2958</name>
</gene>
<keyword evidence="2" id="KW-1185">Reference proteome</keyword>
<organism evidence="1 2">
    <name type="scientific">Epilithonimonas xixisoli</name>
    <dbReference type="NCBI Taxonomy" id="1476462"/>
    <lineage>
        <taxon>Bacteria</taxon>
        <taxon>Pseudomonadati</taxon>
        <taxon>Bacteroidota</taxon>
        <taxon>Flavobacteriia</taxon>
        <taxon>Flavobacteriales</taxon>
        <taxon>Weeksellaceae</taxon>
        <taxon>Chryseobacterium group</taxon>
        <taxon>Epilithonimonas</taxon>
    </lineage>
</organism>
<comment type="caution">
    <text evidence="1">The sequence shown here is derived from an EMBL/GenBank/DDBJ whole genome shotgun (WGS) entry which is preliminary data.</text>
</comment>
<proteinExistence type="predicted"/>
<dbReference type="PROSITE" id="PS51257">
    <property type="entry name" value="PROKAR_LIPOPROTEIN"/>
    <property type="match status" value="1"/>
</dbReference>
<protein>
    <recommendedName>
        <fullName evidence="3">Lipoprotein</fullName>
    </recommendedName>
</protein>
<dbReference type="Proteomes" id="UP000295313">
    <property type="component" value="Unassembled WGS sequence"/>
</dbReference>
<name>A0A4R8ICV5_9FLAO</name>